<evidence type="ECO:0000313" key="1">
    <source>
        <dbReference type="EMBL" id="CAA9432323.1"/>
    </source>
</evidence>
<dbReference type="AlphaFoldDB" id="A0A6J4Q205"/>
<organism evidence="1">
    <name type="scientific">uncultured Phycisphaerae bacterium</name>
    <dbReference type="NCBI Taxonomy" id="904963"/>
    <lineage>
        <taxon>Bacteria</taxon>
        <taxon>Pseudomonadati</taxon>
        <taxon>Planctomycetota</taxon>
        <taxon>Phycisphaerae</taxon>
        <taxon>environmental samples</taxon>
    </lineage>
</organism>
<sequence>MSWTLFIAYREPIPFVRFADECRQLLGRLLDWRSVPPLEPESSPGYPWAKEPPATLGPAEDCWLLGLRGIPSSIELGVIRSDDGTGEYWVDLGFGAPPMCYALFIAAAAVLADLNDAPVRDGAKAFSDHFELPAAQFVEAVVSGGGTENFPGRLTGAKQLAAATAAG</sequence>
<proteinExistence type="predicted"/>
<gene>
    <name evidence="1" type="ORF">AVDCRST_MAG64-3586</name>
</gene>
<name>A0A6J4Q205_9BACT</name>
<accession>A0A6J4Q205</accession>
<protein>
    <submittedName>
        <fullName evidence="1">Uncharacterized protein</fullName>
    </submittedName>
</protein>
<dbReference type="EMBL" id="CADCUQ010000824">
    <property type="protein sequence ID" value="CAA9432323.1"/>
    <property type="molecule type" value="Genomic_DNA"/>
</dbReference>
<reference evidence="1" key="1">
    <citation type="submission" date="2020-02" db="EMBL/GenBank/DDBJ databases">
        <authorList>
            <person name="Meier V. D."/>
        </authorList>
    </citation>
    <scope>NUCLEOTIDE SEQUENCE</scope>
    <source>
        <strain evidence="1">AVDCRST_MAG64</strain>
    </source>
</reference>